<dbReference type="EMBL" id="JAGZXI010000001">
    <property type="protein sequence ID" value="MBS6634248.1"/>
    <property type="molecule type" value="Genomic_DNA"/>
</dbReference>
<comment type="similarity">
    <text evidence="3 6">Belongs to the DHNA family.</text>
</comment>
<dbReference type="GO" id="GO:0005737">
    <property type="term" value="C:cytoplasm"/>
    <property type="evidence" value="ECO:0007669"/>
    <property type="project" value="TreeGrafter"/>
</dbReference>
<reference evidence="8" key="1">
    <citation type="submission" date="2021-02" db="EMBL/GenBank/DDBJ databases">
        <title>Infant gut strain persistence is associated with maternal origin, phylogeny, and functional potential including surface adhesion and iron acquisition.</title>
        <authorList>
            <person name="Lou Y.C."/>
        </authorList>
    </citation>
    <scope>NUCLEOTIDE SEQUENCE</scope>
    <source>
        <strain evidence="8">L1_008_092G1_dasL1_008_092G1_concoct_16</strain>
    </source>
</reference>
<dbReference type="PANTHER" id="PTHR42844:SF1">
    <property type="entry name" value="DIHYDRONEOPTERIN ALDOLASE 1-RELATED"/>
    <property type="match status" value="1"/>
</dbReference>
<evidence type="ECO:0000259" key="7">
    <source>
        <dbReference type="SMART" id="SM00905"/>
    </source>
</evidence>
<dbReference type="Pfam" id="PF02152">
    <property type="entry name" value="FolB"/>
    <property type="match status" value="1"/>
</dbReference>
<evidence type="ECO:0000256" key="3">
    <source>
        <dbReference type="ARBA" id="ARBA00005708"/>
    </source>
</evidence>
<evidence type="ECO:0000313" key="8">
    <source>
        <dbReference type="EMBL" id="MBS6634248.1"/>
    </source>
</evidence>
<dbReference type="GO" id="GO:0046656">
    <property type="term" value="P:folic acid biosynthetic process"/>
    <property type="evidence" value="ECO:0007669"/>
    <property type="project" value="UniProtKB-UniRule"/>
</dbReference>
<keyword evidence="4 6" id="KW-0289">Folate biosynthesis</keyword>
<dbReference type="InterPro" id="IPR043133">
    <property type="entry name" value="GTP-CH-I_C/QueF"/>
</dbReference>
<dbReference type="Gene3D" id="3.30.1130.10">
    <property type="match status" value="1"/>
</dbReference>
<evidence type="ECO:0000256" key="2">
    <source>
        <dbReference type="ARBA" id="ARBA00005013"/>
    </source>
</evidence>
<name>A0A943T9I3_9MICC</name>
<evidence type="ECO:0000313" key="9">
    <source>
        <dbReference type="Proteomes" id="UP000739069"/>
    </source>
</evidence>
<accession>A0A943T9I3</accession>
<sequence length="143" mass="15563">MLNSAYAHHDRITLSGITAVGFHGVLDFEKRDGQPFTVDATLYTDFADAAAGDDLEKTTNYAQVAELIHQKIVFGSLDLIETLAVRIAEGILSDFVRIDAVEVKVSKPQAPITVPFENVAVSVFRERIPESLQAAMPGTEGRC</sequence>
<dbReference type="NCBIfam" id="TIGR00525">
    <property type="entry name" value="folB"/>
    <property type="match status" value="1"/>
</dbReference>
<organism evidence="8 9">
    <name type="scientific">Rothia mucilaginosa</name>
    <dbReference type="NCBI Taxonomy" id="43675"/>
    <lineage>
        <taxon>Bacteria</taxon>
        <taxon>Bacillati</taxon>
        <taxon>Actinomycetota</taxon>
        <taxon>Actinomycetes</taxon>
        <taxon>Micrococcales</taxon>
        <taxon>Micrococcaceae</taxon>
        <taxon>Rothia</taxon>
    </lineage>
</organism>
<dbReference type="Proteomes" id="UP000739069">
    <property type="component" value="Unassembled WGS sequence"/>
</dbReference>
<dbReference type="GO" id="GO:0004150">
    <property type="term" value="F:dihydroneopterin aldolase activity"/>
    <property type="evidence" value="ECO:0007669"/>
    <property type="project" value="UniProtKB-UniRule"/>
</dbReference>
<dbReference type="SUPFAM" id="SSF55620">
    <property type="entry name" value="Tetrahydrobiopterin biosynthesis enzymes-like"/>
    <property type="match status" value="1"/>
</dbReference>
<evidence type="ECO:0000256" key="5">
    <source>
        <dbReference type="ARBA" id="ARBA00023239"/>
    </source>
</evidence>
<gene>
    <name evidence="8" type="primary">folB</name>
    <name evidence="8" type="ORF">KH265_01065</name>
</gene>
<protein>
    <recommendedName>
        <fullName evidence="6">7,8-dihydroneopterin aldolase</fullName>
        <ecNumber evidence="6">4.1.2.25</ecNumber>
    </recommendedName>
</protein>
<evidence type="ECO:0000256" key="1">
    <source>
        <dbReference type="ARBA" id="ARBA00001353"/>
    </source>
</evidence>
<dbReference type="InterPro" id="IPR006156">
    <property type="entry name" value="Dihydroneopterin_aldolase"/>
</dbReference>
<keyword evidence="5 6" id="KW-0456">Lyase</keyword>
<feature type="domain" description="Dihydroneopterin aldolase/epimerase" evidence="7">
    <location>
        <begin position="12"/>
        <end position="125"/>
    </location>
</feature>
<dbReference type="PANTHER" id="PTHR42844">
    <property type="entry name" value="DIHYDRONEOPTERIN ALDOLASE 1-RELATED"/>
    <property type="match status" value="1"/>
</dbReference>
<dbReference type="NCBIfam" id="TIGR00526">
    <property type="entry name" value="folB_dom"/>
    <property type="match status" value="1"/>
</dbReference>
<dbReference type="EC" id="4.1.2.25" evidence="6"/>
<comment type="catalytic activity">
    <reaction evidence="1 6">
        <text>7,8-dihydroneopterin = 6-hydroxymethyl-7,8-dihydropterin + glycolaldehyde</text>
        <dbReference type="Rhea" id="RHEA:10540"/>
        <dbReference type="ChEBI" id="CHEBI:17001"/>
        <dbReference type="ChEBI" id="CHEBI:17071"/>
        <dbReference type="ChEBI" id="CHEBI:44841"/>
        <dbReference type="EC" id="4.1.2.25"/>
    </reaction>
</comment>
<comment type="caution">
    <text evidence="8">The sequence shown here is derived from an EMBL/GenBank/DDBJ whole genome shotgun (WGS) entry which is preliminary data.</text>
</comment>
<proteinExistence type="inferred from homology"/>
<evidence type="ECO:0000256" key="6">
    <source>
        <dbReference type="RuleBase" id="RU362079"/>
    </source>
</evidence>
<dbReference type="SMART" id="SM00905">
    <property type="entry name" value="FolB"/>
    <property type="match status" value="1"/>
</dbReference>
<dbReference type="RefSeq" id="WP_204860214.1">
    <property type="nucleotide sequence ID" value="NZ_CABFLY010000001.1"/>
</dbReference>
<evidence type="ECO:0000256" key="4">
    <source>
        <dbReference type="ARBA" id="ARBA00022909"/>
    </source>
</evidence>
<dbReference type="AlphaFoldDB" id="A0A943T9I3"/>
<comment type="pathway">
    <text evidence="2 6">Cofactor biosynthesis; tetrahydrofolate biosynthesis; 2-amino-4-hydroxy-6-hydroxymethyl-7,8-dihydropteridine diphosphate from 7,8-dihydroneopterin triphosphate: step 3/4.</text>
</comment>
<dbReference type="CDD" id="cd00534">
    <property type="entry name" value="DHNA_DHNTPE"/>
    <property type="match status" value="1"/>
</dbReference>
<comment type="function">
    <text evidence="6">Catalyzes the conversion of 7,8-dihydroneopterin to 6-hydroxymethyl-7,8-dihydropterin.</text>
</comment>
<dbReference type="GO" id="GO:0046654">
    <property type="term" value="P:tetrahydrofolate biosynthetic process"/>
    <property type="evidence" value="ECO:0007669"/>
    <property type="project" value="UniProtKB-UniRule"/>
</dbReference>
<dbReference type="InterPro" id="IPR006157">
    <property type="entry name" value="FolB_dom"/>
</dbReference>